<accession>A0ABD0KE07</accession>
<evidence type="ECO:0000256" key="1">
    <source>
        <dbReference type="SAM" id="SignalP"/>
    </source>
</evidence>
<evidence type="ECO:0000313" key="3">
    <source>
        <dbReference type="Proteomes" id="UP001519460"/>
    </source>
</evidence>
<dbReference type="Proteomes" id="UP001519460">
    <property type="component" value="Unassembled WGS sequence"/>
</dbReference>
<feature type="signal peptide" evidence="1">
    <location>
        <begin position="1"/>
        <end position="22"/>
    </location>
</feature>
<dbReference type="Gene3D" id="1.20.90.10">
    <property type="entry name" value="Phospholipase A2 domain"/>
    <property type="match status" value="1"/>
</dbReference>
<dbReference type="InterPro" id="IPR036444">
    <property type="entry name" value="PLipase_A2_dom_sf"/>
</dbReference>
<dbReference type="Pfam" id="PF09056">
    <property type="entry name" value="Phospholip_A2_3"/>
    <property type="match status" value="1"/>
</dbReference>
<name>A0ABD0KE07_9CAEN</name>
<proteinExistence type="predicted"/>
<dbReference type="PANTHER" id="PTHR37687:SF1">
    <property type="entry name" value="AGAP006772-PA"/>
    <property type="match status" value="1"/>
</dbReference>
<dbReference type="InterPro" id="IPR038875">
    <property type="entry name" value="PLA2_conodipine-like"/>
</dbReference>
<comment type="caution">
    <text evidence="2">The sequence shown here is derived from an EMBL/GenBank/DDBJ whole genome shotgun (WGS) entry which is preliminary data.</text>
</comment>
<reference evidence="2 3" key="1">
    <citation type="journal article" date="2023" name="Sci. Data">
        <title>Genome assembly of the Korean intertidal mud-creeper Batillaria attramentaria.</title>
        <authorList>
            <person name="Patra A.K."/>
            <person name="Ho P.T."/>
            <person name="Jun S."/>
            <person name="Lee S.J."/>
            <person name="Kim Y."/>
            <person name="Won Y.J."/>
        </authorList>
    </citation>
    <scope>NUCLEOTIDE SEQUENCE [LARGE SCALE GENOMIC DNA]</scope>
    <source>
        <strain evidence="2">Wonlab-2016</strain>
    </source>
</reference>
<keyword evidence="1" id="KW-0732">Signal</keyword>
<protein>
    <submittedName>
        <fullName evidence="2">Uncharacterized protein</fullName>
    </submittedName>
</protein>
<dbReference type="PANTHER" id="PTHR37687">
    <property type="entry name" value="AGAP006772-PA"/>
    <property type="match status" value="1"/>
</dbReference>
<evidence type="ECO:0000313" key="2">
    <source>
        <dbReference type="EMBL" id="KAK7485222.1"/>
    </source>
</evidence>
<dbReference type="EMBL" id="JACVVK020000197">
    <property type="protein sequence ID" value="KAK7485222.1"/>
    <property type="molecule type" value="Genomic_DNA"/>
</dbReference>
<sequence>MHCSTIGVLLLLWHSLATVVLGANCDVKAAEKANGCTTFGVDVPFQNRFTPSCNLHDICYFCGARFSVSRLTCDKDMRSNMKSSCSGLSLIEKWACKGSADTYYGVVRVAGGIFYRSSSPSWCGESWVTSCLP</sequence>
<gene>
    <name evidence="2" type="ORF">BaRGS_00023473</name>
</gene>
<dbReference type="InterPro" id="IPR015141">
    <property type="entry name" value="PLipase_A2_prok/fun"/>
</dbReference>
<organism evidence="2 3">
    <name type="scientific">Batillaria attramentaria</name>
    <dbReference type="NCBI Taxonomy" id="370345"/>
    <lineage>
        <taxon>Eukaryota</taxon>
        <taxon>Metazoa</taxon>
        <taxon>Spiralia</taxon>
        <taxon>Lophotrochozoa</taxon>
        <taxon>Mollusca</taxon>
        <taxon>Gastropoda</taxon>
        <taxon>Caenogastropoda</taxon>
        <taxon>Sorbeoconcha</taxon>
        <taxon>Cerithioidea</taxon>
        <taxon>Batillariidae</taxon>
        <taxon>Batillaria</taxon>
    </lineage>
</organism>
<feature type="chain" id="PRO_5044845420" evidence="1">
    <location>
        <begin position="23"/>
        <end position="133"/>
    </location>
</feature>
<dbReference type="SUPFAM" id="SSF48619">
    <property type="entry name" value="Phospholipase A2, PLA2"/>
    <property type="match status" value="1"/>
</dbReference>
<keyword evidence="3" id="KW-1185">Reference proteome</keyword>
<dbReference type="AlphaFoldDB" id="A0ABD0KE07"/>